<proteinExistence type="predicted"/>
<name>A0ABT3HBY0_9HYPH</name>
<organism evidence="1 2">
    <name type="scientific">Rhodobium gokarnense</name>
    <dbReference type="NCBI Taxonomy" id="364296"/>
    <lineage>
        <taxon>Bacteria</taxon>
        <taxon>Pseudomonadati</taxon>
        <taxon>Pseudomonadota</taxon>
        <taxon>Alphaproteobacteria</taxon>
        <taxon>Hyphomicrobiales</taxon>
        <taxon>Rhodobiaceae</taxon>
        <taxon>Rhodobium</taxon>
    </lineage>
</organism>
<dbReference type="InterPro" id="IPR019056">
    <property type="entry name" value="Phage_TAC_6"/>
</dbReference>
<evidence type="ECO:0000313" key="1">
    <source>
        <dbReference type="EMBL" id="MCW2307890.1"/>
    </source>
</evidence>
<keyword evidence="2" id="KW-1185">Reference proteome</keyword>
<dbReference type="EMBL" id="JAOQNS010000005">
    <property type="protein sequence ID" value="MCW2307890.1"/>
    <property type="molecule type" value="Genomic_DNA"/>
</dbReference>
<comment type="caution">
    <text evidence="1">The sequence shown here is derived from an EMBL/GenBank/DDBJ whole genome shotgun (WGS) entry which is preliminary data.</text>
</comment>
<sequence>MRAGLGRLKLAPDAFWRLTLPELAAALEGAFGTAPEGLAPPGRARLQRLMTLFPDTPAQEPAPKDD</sequence>
<accession>A0ABT3HBY0</accession>
<dbReference type="Proteomes" id="UP001209755">
    <property type="component" value="Unassembled WGS sequence"/>
</dbReference>
<reference evidence="2" key="1">
    <citation type="submission" date="2023-07" db="EMBL/GenBank/DDBJ databases">
        <title>Genome sequencing of Purple Non-Sulfur Bacteria from various extreme environments.</title>
        <authorList>
            <person name="Mayer M."/>
        </authorList>
    </citation>
    <scope>NUCLEOTIDE SEQUENCE [LARGE SCALE GENOMIC DNA]</scope>
    <source>
        <strain evidence="2">DSM 17935</strain>
    </source>
</reference>
<evidence type="ECO:0000313" key="2">
    <source>
        <dbReference type="Proteomes" id="UP001209755"/>
    </source>
</evidence>
<dbReference type="Pfam" id="PF09550">
    <property type="entry name" value="Phage_TAC_6"/>
    <property type="match status" value="1"/>
</dbReference>
<gene>
    <name evidence="1" type="ORF">M2319_002227</name>
</gene>
<protein>
    <submittedName>
        <fullName evidence="1">Phage protein (TIGR02216 family)</fullName>
    </submittedName>
</protein>